<feature type="transmembrane region" description="Helical" evidence="7">
    <location>
        <begin position="264"/>
        <end position="289"/>
    </location>
</feature>
<evidence type="ECO:0000313" key="8">
    <source>
        <dbReference type="EMBL" id="QFG68268.1"/>
    </source>
</evidence>
<dbReference type="AlphaFoldDB" id="A0A5J6V3K9"/>
<evidence type="ECO:0000256" key="1">
    <source>
        <dbReference type="ARBA" id="ARBA00004141"/>
    </source>
</evidence>
<evidence type="ECO:0000256" key="4">
    <source>
        <dbReference type="ARBA" id="ARBA00022989"/>
    </source>
</evidence>
<gene>
    <name evidence="8" type="ORF">FY030_05640</name>
</gene>
<keyword evidence="2" id="KW-0813">Transport</keyword>
<dbReference type="CDD" id="cd10334">
    <property type="entry name" value="SLC6sbd_u1"/>
    <property type="match status" value="1"/>
</dbReference>
<accession>A0A5J6V3K9</accession>
<dbReference type="InterPro" id="IPR000175">
    <property type="entry name" value="Na/ntran_symport"/>
</dbReference>
<protein>
    <submittedName>
        <fullName evidence="8">Sodium-dependent transporter</fullName>
    </submittedName>
</protein>
<feature type="transmembrane region" description="Helical" evidence="7">
    <location>
        <begin position="152"/>
        <end position="173"/>
    </location>
</feature>
<dbReference type="GO" id="GO:0016020">
    <property type="term" value="C:membrane"/>
    <property type="evidence" value="ECO:0007669"/>
    <property type="project" value="UniProtKB-SubCell"/>
</dbReference>
<dbReference type="RefSeq" id="WP_158060656.1">
    <property type="nucleotide sequence ID" value="NZ_CP044427.1"/>
</dbReference>
<keyword evidence="9" id="KW-1185">Reference proteome</keyword>
<feature type="transmembrane region" description="Helical" evidence="7">
    <location>
        <begin position="474"/>
        <end position="494"/>
    </location>
</feature>
<feature type="region of interest" description="Disordered" evidence="6">
    <location>
        <begin position="507"/>
        <end position="529"/>
    </location>
</feature>
<feature type="transmembrane region" description="Helical" evidence="7">
    <location>
        <begin position="21"/>
        <end position="39"/>
    </location>
</feature>
<dbReference type="PANTHER" id="PTHR42948">
    <property type="entry name" value="TRANSPORTER"/>
    <property type="match status" value="1"/>
</dbReference>
<feature type="transmembrane region" description="Helical" evidence="7">
    <location>
        <begin position="227"/>
        <end position="252"/>
    </location>
</feature>
<dbReference type="InterPro" id="IPR037272">
    <property type="entry name" value="SNS_sf"/>
</dbReference>
<sequence>MTSTSSRASRQRETWTSSTGFILAAIGSAVGLGNIWRFPGVAYENGGGAFLIPYLVALLTAGIPILFLDYAIGHRYRAAAPLALRRIARPAETLGWFQICLSFVIAVYYAAVIAWSLSYFVFSFDLRWGDNTAAFFTGEYLQVGAPEISSTVVPAVAIPLVLVWVAVLVVLVLGVTRGVQRVNVVFIPLLTVTFAALVVRALTLPGASDGLNAFFTPNWSALTDPAVWIAAYSQIFFSLSIAFGIMITYASYQRRKANMTSSGLVVAFANSSFEILAGIGVFATLGFMAQQASTTVDQLEGLTGPTLSFITFPAVISQMPGGNVFGMLFFGCLVLGGFTSIISILLGVAASVQEKFGLGQKAAAVTVSVICAALSLALFSTTSALLALDTVDQWANNIGIVFSAIVMAVLVIWVLRKGPTLLAHLNTVSTFRLGWWWIGLVAVLAPLYLGYMLYERVRTLIVEGYEDLPQWYLNTFGWGTIGLVVVVAILLTVIPWRGRDDPSFVPWPPLREEPASQQQPVLPEQEEVR</sequence>
<name>A0A5J6V3K9_9MICO</name>
<evidence type="ECO:0000256" key="5">
    <source>
        <dbReference type="ARBA" id="ARBA00023136"/>
    </source>
</evidence>
<feature type="transmembrane region" description="Helical" evidence="7">
    <location>
        <begin position="362"/>
        <end position="388"/>
    </location>
</feature>
<dbReference type="Proteomes" id="UP000326546">
    <property type="component" value="Chromosome"/>
</dbReference>
<evidence type="ECO:0000256" key="3">
    <source>
        <dbReference type="ARBA" id="ARBA00022692"/>
    </source>
</evidence>
<organism evidence="8 9">
    <name type="scientific">Ornithinimicrobium pratense</name>
    <dbReference type="NCBI Taxonomy" id="2593973"/>
    <lineage>
        <taxon>Bacteria</taxon>
        <taxon>Bacillati</taxon>
        <taxon>Actinomycetota</taxon>
        <taxon>Actinomycetes</taxon>
        <taxon>Micrococcales</taxon>
        <taxon>Ornithinimicrobiaceae</taxon>
        <taxon>Ornithinimicrobium</taxon>
    </lineage>
</organism>
<feature type="transmembrane region" description="Helical" evidence="7">
    <location>
        <begin position="435"/>
        <end position="454"/>
    </location>
</feature>
<feature type="transmembrane region" description="Helical" evidence="7">
    <location>
        <begin position="394"/>
        <end position="415"/>
    </location>
</feature>
<dbReference type="PROSITE" id="PS50267">
    <property type="entry name" value="NA_NEUROTRAN_SYMP_3"/>
    <property type="match status" value="1"/>
</dbReference>
<dbReference type="Pfam" id="PF00209">
    <property type="entry name" value="SNF"/>
    <property type="match status" value="1"/>
</dbReference>
<feature type="transmembrane region" description="Helical" evidence="7">
    <location>
        <begin position="327"/>
        <end position="350"/>
    </location>
</feature>
<comment type="subcellular location">
    <subcellularLocation>
        <location evidence="1">Membrane</location>
        <topology evidence="1">Multi-pass membrane protein</topology>
    </subcellularLocation>
</comment>
<reference evidence="8 9" key="1">
    <citation type="submission" date="2019-09" db="EMBL/GenBank/DDBJ databases">
        <title>Serinicoccus pratensis sp. nov., isolated from meadow soil.</title>
        <authorList>
            <person name="Zhang W."/>
        </authorList>
    </citation>
    <scope>NUCLEOTIDE SEQUENCE [LARGE SCALE GENOMIC DNA]</scope>
    <source>
        <strain evidence="8 9">W204</strain>
    </source>
</reference>
<feature type="transmembrane region" description="Helical" evidence="7">
    <location>
        <begin position="185"/>
        <end position="207"/>
    </location>
</feature>
<proteinExistence type="predicted"/>
<dbReference type="KEGG" id="serw:FY030_05640"/>
<dbReference type="NCBIfam" id="NF037979">
    <property type="entry name" value="Na_transp"/>
    <property type="match status" value="1"/>
</dbReference>
<dbReference type="OrthoDB" id="9762833at2"/>
<keyword evidence="5 7" id="KW-0472">Membrane</keyword>
<dbReference type="PRINTS" id="PR00176">
    <property type="entry name" value="NANEUSMPORT"/>
</dbReference>
<feature type="transmembrane region" description="Helical" evidence="7">
    <location>
        <begin position="51"/>
        <end position="72"/>
    </location>
</feature>
<evidence type="ECO:0000256" key="7">
    <source>
        <dbReference type="SAM" id="Phobius"/>
    </source>
</evidence>
<evidence type="ECO:0000256" key="2">
    <source>
        <dbReference type="ARBA" id="ARBA00022448"/>
    </source>
</evidence>
<evidence type="ECO:0000313" key="9">
    <source>
        <dbReference type="Proteomes" id="UP000326546"/>
    </source>
</evidence>
<keyword evidence="3 7" id="KW-0812">Transmembrane</keyword>
<keyword evidence="4 7" id="KW-1133">Transmembrane helix</keyword>
<evidence type="ECO:0000256" key="6">
    <source>
        <dbReference type="SAM" id="MobiDB-lite"/>
    </source>
</evidence>
<dbReference type="PANTHER" id="PTHR42948:SF1">
    <property type="entry name" value="TRANSPORTER"/>
    <property type="match status" value="1"/>
</dbReference>
<feature type="transmembrane region" description="Helical" evidence="7">
    <location>
        <begin position="93"/>
        <end position="122"/>
    </location>
</feature>
<dbReference type="SUPFAM" id="SSF161070">
    <property type="entry name" value="SNF-like"/>
    <property type="match status" value="1"/>
</dbReference>
<dbReference type="EMBL" id="CP044427">
    <property type="protein sequence ID" value="QFG68268.1"/>
    <property type="molecule type" value="Genomic_DNA"/>
</dbReference>